<evidence type="ECO:0000256" key="1">
    <source>
        <dbReference type="SAM" id="Phobius"/>
    </source>
</evidence>
<keyword evidence="1" id="KW-0812">Transmembrane</keyword>
<dbReference type="InterPro" id="IPR036691">
    <property type="entry name" value="Endo/exonu/phosph_ase_sf"/>
</dbReference>
<feature type="domain" description="Endonuclease/exonuclease/phosphatase" evidence="2">
    <location>
        <begin position="67"/>
        <end position="271"/>
    </location>
</feature>
<comment type="caution">
    <text evidence="3">The sequence shown here is derived from an EMBL/GenBank/DDBJ whole genome shotgun (WGS) entry which is preliminary data.</text>
</comment>
<dbReference type="AlphaFoldDB" id="A0A9X1ZBG5"/>
<dbReference type="GO" id="GO:0004519">
    <property type="term" value="F:endonuclease activity"/>
    <property type="evidence" value="ECO:0007669"/>
    <property type="project" value="UniProtKB-KW"/>
</dbReference>
<dbReference type="Pfam" id="PF03372">
    <property type="entry name" value="Exo_endo_phos"/>
    <property type="match status" value="1"/>
</dbReference>
<dbReference type="NCBIfam" id="NF003842">
    <property type="entry name" value="PRK05421.1-4"/>
    <property type="match status" value="1"/>
</dbReference>
<dbReference type="Gene3D" id="3.60.10.10">
    <property type="entry name" value="Endonuclease/exonuclease/phosphatase"/>
    <property type="match status" value="1"/>
</dbReference>
<keyword evidence="3" id="KW-0540">Nuclease</keyword>
<keyword evidence="1" id="KW-0472">Membrane</keyword>
<dbReference type="RefSeq" id="WP_248948325.1">
    <property type="nucleotide sequence ID" value="NZ_JAKILB010000001.1"/>
</dbReference>
<keyword evidence="3" id="KW-0255">Endonuclease</keyword>
<dbReference type="NCBIfam" id="NF003841">
    <property type="entry name" value="PRK05421.1-3"/>
    <property type="match status" value="1"/>
</dbReference>
<dbReference type="SUPFAM" id="SSF56219">
    <property type="entry name" value="DNase I-like"/>
    <property type="match status" value="1"/>
</dbReference>
<keyword evidence="3" id="KW-0378">Hydrolase</keyword>
<sequence>MAKIIRKIIFLSLIAIVAVVFYIYDAAVIPPDDVLLTNEQGQSQVTQCITQTTSAPLDRHGNLDVTTWNLYKQQSDGWDQTLKQLVERTDLLLLQEAQLSDELKSFVETQELYMLLARAFNFADEPIGVMNLTRDKPLSSCVFRKAEPYINFPKSMLVSYYLLSDASQLLVVNIHSINFTFGIDEYLAQLSVVKQAMKDHQGPIVFAGDMNTWNDQRSAAIDELVKSAGLVEAIPENDSRTTFFGHNLDHIFYRDLELVNAESIITASSDHNPVKAYFRLEKKYPVKAQSLQQNSAN</sequence>
<dbReference type="Proteomes" id="UP001139293">
    <property type="component" value="Unassembled WGS sequence"/>
</dbReference>
<name>A0A9X1ZBG5_9GAMM</name>
<feature type="transmembrane region" description="Helical" evidence="1">
    <location>
        <begin position="7"/>
        <end position="24"/>
    </location>
</feature>
<keyword evidence="1" id="KW-1133">Transmembrane helix</keyword>
<keyword evidence="4" id="KW-1185">Reference proteome</keyword>
<evidence type="ECO:0000259" key="2">
    <source>
        <dbReference type="Pfam" id="PF03372"/>
    </source>
</evidence>
<evidence type="ECO:0000313" key="3">
    <source>
        <dbReference type="EMBL" id="MCL1137340.1"/>
    </source>
</evidence>
<protein>
    <submittedName>
        <fullName evidence="3">Endonuclease/exonuclease/phosphatase family protein</fullName>
    </submittedName>
</protein>
<gene>
    <name evidence="3" type="ORF">L2740_02030</name>
</gene>
<reference evidence="3" key="1">
    <citation type="submission" date="2022-01" db="EMBL/GenBank/DDBJ databases">
        <title>Whole genome-based taxonomy of the Shewanellaceae.</title>
        <authorList>
            <person name="Martin-Rodriguez A.J."/>
        </authorList>
    </citation>
    <scope>NUCLEOTIDE SEQUENCE</scope>
    <source>
        <strain evidence="3">KCTC 23973</strain>
    </source>
</reference>
<dbReference type="NCBIfam" id="NF003840">
    <property type="entry name" value="PRK05421.1-2"/>
    <property type="match status" value="1"/>
</dbReference>
<dbReference type="InterPro" id="IPR005135">
    <property type="entry name" value="Endo/exonuclease/phosphatase"/>
</dbReference>
<evidence type="ECO:0000313" key="4">
    <source>
        <dbReference type="Proteomes" id="UP001139293"/>
    </source>
</evidence>
<organism evidence="3 4">
    <name type="scientific">Shewanella pneumatophori</name>
    <dbReference type="NCBI Taxonomy" id="314092"/>
    <lineage>
        <taxon>Bacteria</taxon>
        <taxon>Pseudomonadati</taxon>
        <taxon>Pseudomonadota</taxon>
        <taxon>Gammaproteobacteria</taxon>
        <taxon>Alteromonadales</taxon>
        <taxon>Shewanellaceae</taxon>
        <taxon>Shewanella</taxon>
    </lineage>
</organism>
<proteinExistence type="predicted"/>
<accession>A0A9X1ZBG5</accession>
<dbReference type="EMBL" id="JAKILB010000001">
    <property type="protein sequence ID" value="MCL1137340.1"/>
    <property type="molecule type" value="Genomic_DNA"/>
</dbReference>